<dbReference type="EMBL" id="JXTC01000115">
    <property type="protein sequence ID" value="PON87634.1"/>
    <property type="molecule type" value="Genomic_DNA"/>
</dbReference>
<evidence type="ECO:0000313" key="1">
    <source>
        <dbReference type="EMBL" id="PON87634.1"/>
    </source>
</evidence>
<name>A0A2P5EQ16_TREOI</name>
<dbReference type="AlphaFoldDB" id="A0A2P5EQ16"/>
<proteinExistence type="predicted"/>
<sequence>NEPAHPGPWDRKSWLAGRPSPAQLTYRVAHRMGWAALFLQWAGLARPTKIMSCASRPAARDGLA</sequence>
<feature type="non-terminal residue" evidence="1">
    <location>
        <position position="1"/>
    </location>
</feature>
<accession>A0A2P5EQ16</accession>
<dbReference type="Proteomes" id="UP000237000">
    <property type="component" value="Unassembled WGS sequence"/>
</dbReference>
<reference evidence="2" key="1">
    <citation type="submission" date="2016-06" db="EMBL/GenBank/DDBJ databases">
        <title>Parallel loss of symbiosis genes in relatives of nitrogen-fixing non-legume Parasponia.</title>
        <authorList>
            <person name="Van Velzen R."/>
            <person name="Holmer R."/>
            <person name="Bu F."/>
            <person name="Rutten L."/>
            <person name="Van Zeijl A."/>
            <person name="Liu W."/>
            <person name="Santuari L."/>
            <person name="Cao Q."/>
            <person name="Sharma T."/>
            <person name="Shen D."/>
            <person name="Roswanjaya Y."/>
            <person name="Wardhani T."/>
            <person name="Kalhor M.S."/>
            <person name="Jansen J."/>
            <person name="Van den Hoogen J."/>
            <person name="Gungor B."/>
            <person name="Hartog M."/>
            <person name="Hontelez J."/>
            <person name="Verver J."/>
            <person name="Yang W.-C."/>
            <person name="Schijlen E."/>
            <person name="Repin R."/>
            <person name="Schilthuizen M."/>
            <person name="Schranz E."/>
            <person name="Heidstra R."/>
            <person name="Miyata K."/>
            <person name="Fedorova E."/>
            <person name="Kohlen W."/>
            <person name="Bisseling T."/>
            <person name="Smit S."/>
            <person name="Geurts R."/>
        </authorList>
    </citation>
    <scope>NUCLEOTIDE SEQUENCE [LARGE SCALE GENOMIC DNA]</scope>
    <source>
        <strain evidence="2">cv. RG33-2</strain>
    </source>
</reference>
<evidence type="ECO:0000313" key="2">
    <source>
        <dbReference type="Proteomes" id="UP000237000"/>
    </source>
</evidence>
<keyword evidence="2" id="KW-1185">Reference proteome</keyword>
<protein>
    <submittedName>
        <fullName evidence="1">Uncharacterized protein</fullName>
    </submittedName>
</protein>
<comment type="caution">
    <text evidence="1">The sequence shown here is derived from an EMBL/GenBank/DDBJ whole genome shotgun (WGS) entry which is preliminary data.</text>
</comment>
<dbReference type="InParanoid" id="A0A2P5EQ16"/>
<organism evidence="1 2">
    <name type="scientific">Trema orientale</name>
    <name type="common">Charcoal tree</name>
    <name type="synonym">Celtis orientalis</name>
    <dbReference type="NCBI Taxonomy" id="63057"/>
    <lineage>
        <taxon>Eukaryota</taxon>
        <taxon>Viridiplantae</taxon>
        <taxon>Streptophyta</taxon>
        <taxon>Embryophyta</taxon>
        <taxon>Tracheophyta</taxon>
        <taxon>Spermatophyta</taxon>
        <taxon>Magnoliopsida</taxon>
        <taxon>eudicotyledons</taxon>
        <taxon>Gunneridae</taxon>
        <taxon>Pentapetalae</taxon>
        <taxon>rosids</taxon>
        <taxon>fabids</taxon>
        <taxon>Rosales</taxon>
        <taxon>Cannabaceae</taxon>
        <taxon>Trema</taxon>
    </lineage>
</organism>
<gene>
    <name evidence="1" type="ORF">TorRG33x02_166270</name>
</gene>